<feature type="compositionally biased region" description="Polar residues" evidence="4">
    <location>
        <begin position="666"/>
        <end position="676"/>
    </location>
</feature>
<dbReference type="PANTHER" id="PTHR45668:SF9">
    <property type="entry name" value="SERINE_THREONINE-PROTEIN PHOSPHATASE 7"/>
    <property type="match status" value="1"/>
</dbReference>
<evidence type="ECO:0000256" key="2">
    <source>
        <dbReference type="ARBA" id="ARBA00022723"/>
    </source>
</evidence>
<accession>A0AA36HUP2</accession>
<reference evidence="6" key="1">
    <citation type="submission" date="2023-08" db="EMBL/GenBank/DDBJ databases">
        <authorList>
            <person name="Chen Y."/>
            <person name="Shah S."/>
            <person name="Dougan E. K."/>
            <person name="Thang M."/>
            <person name="Chan C."/>
        </authorList>
    </citation>
    <scope>NUCLEOTIDE SEQUENCE</scope>
</reference>
<dbReference type="InterPro" id="IPR029052">
    <property type="entry name" value="Metallo-depent_PP-like"/>
</dbReference>
<dbReference type="GO" id="GO:0046872">
    <property type="term" value="F:metal ion binding"/>
    <property type="evidence" value="ECO:0007669"/>
    <property type="project" value="UniProtKB-KW"/>
</dbReference>
<dbReference type="GO" id="GO:0016787">
    <property type="term" value="F:hydrolase activity"/>
    <property type="evidence" value="ECO:0007669"/>
    <property type="project" value="InterPro"/>
</dbReference>
<dbReference type="SMART" id="SM00156">
    <property type="entry name" value="PP2Ac"/>
    <property type="match status" value="1"/>
</dbReference>
<protein>
    <recommendedName>
        <fullName evidence="5">Serine/threonine specific protein phosphatases domain-containing protein</fullName>
    </recommendedName>
</protein>
<dbReference type="Pfam" id="PF00149">
    <property type="entry name" value="Metallophos"/>
    <property type="match status" value="1"/>
</dbReference>
<evidence type="ECO:0000256" key="3">
    <source>
        <dbReference type="ARBA" id="ARBA00023211"/>
    </source>
</evidence>
<gene>
    <name evidence="6" type="ORF">EVOR1521_LOCUS4701</name>
</gene>
<dbReference type="InterPro" id="IPR004843">
    <property type="entry name" value="Calcineurin-like_PHP"/>
</dbReference>
<name>A0AA36HUP2_9DINO</name>
<evidence type="ECO:0000256" key="1">
    <source>
        <dbReference type="ARBA" id="ARBA00001936"/>
    </source>
</evidence>
<dbReference type="AlphaFoldDB" id="A0AA36HUP2"/>
<dbReference type="Gene3D" id="3.60.21.10">
    <property type="match status" value="1"/>
</dbReference>
<feature type="compositionally biased region" description="Basic and acidic residues" evidence="4">
    <location>
        <begin position="625"/>
        <end position="636"/>
    </location>
</feature>
<evidence type="ECO:0000313" key="7">
    <source>
        <dbReference type="Proteomes" id="UP001178507"/>
    </source>
</evidence>
<dbReference type="InterPro" id="IPR006186">
    <property type="entry name" value="Ser/Thr-sp_prot-phosphatase"/>
</dbReference>
<dbReference type="InterPro" id="IPR051134">
    <property type="entry name" value="PPP_phosphatase"/>
</dbReference>
<feature type="compositionally biased region" description="Low complexity" evidence="4">
    <location>
        <begin position="779"/>
        <end position="791"/>
    </location>
</feature>
<evidence type="ECO:0000259" key="5">
    <source>
        <dbReference type="SMART" id="SM00156"/>
    </source>
</evidence>
<feature type="compositionally biased region" description="Low complexity" evidence="4">
    <location>
        <begin position="687"/>
        <end position="764"/>
    </location>
</feature>
<dbReference type="Proteomes" id="UP001178507">
    <property type="component" value="Unassembled WGS sequence"/>
</dbReference>
<feature type="domain" description="Serine/threonine specific protein phosphatases" evidence="5">
    <location>
        <begin position="65"/>
        <end position="383"/>
    </location>
</feature>
<dbReference type="CDD" id="cd00144">
    <property type="entry name" value="MPP_PPP_family"/>
    <property type="match status" value="1"/>
</dbReference>
<proteinExistence type="predicted"/>
<feature type="compositionally biased region" description="Polar residues" evidence="4">
    <location>
        <begin position="767"/>
        <end position="778"/>
    </location>
</feature>
<comment type="caution">
    <text evidence="6">The sequence shown here is derived from an EMBL/GenBank/DDBJ whole genome shotgun (WGS) entry which is preliminary data.</text>
</comment>
<evidence type="ECO:0000313" key="6">
    <source>
        <dbReference type="EMBL" id="CAJ1375426.1"/>
    </source>
</evidence>
<keyword evidence="3" id="KW-0464">Manganese</keyword>
<keyword evidence="2" id="KW-0479">Metal-binding</keyword>
<dbReference type="PRINTS" id="PR00114">
    <property type="entry name" value="STPHPHTASE"/>
</dbReference>
<evidence type="ECO:0000256" key="4">
    <source>
        <dbReference type="SAM" id="MobiDB-lite"/>
    </source>
</evidence>
<organism evidence="6 7">
    <name type="scientific">Effrenium voratum</name>
    <dbReference type="NCBI Taxonomy" id="2562239"/>
    <lineage>
        <taxon>Eukaryota</taxon>
        <taxon>Sar</taxon>
        <taxon>Alveolata</taxon>
        <taxon>Dinophyceae</taxon>
        <taxon>Suessiales</taxon>
        <taxon>Symbiodiniaceae</taxon>
        <taxon>Effrenium</taxon>
    </lineage>
</organism>
<comment type="cofactor">
    <cofactor evidence="1">
        <name>Mn(2+)</name>
        <dbReference type="ChEBI" id="CHEBI:29035"/>
    </cofactor>
</comment>
<feature type="compositionally biased region" description="Acidic residues" evidence="4">
    <location>
        <begin position="637"/>
        <end position="661"/>
    </location>
</feature>
<dbReference type="SUPFAM" id="SSF56300">
    <property type="entry name" value="Metallo-dependent phosphatases"/>
    <property type="match status" value="1"/>
</dbReference>
<dbReference type="EMBL" id="CAUJNA010000320">
    <property type="protein sequence ID" value="CAJ1375426.1"/>
    <property type="molecule type" value="Genomic_DNA"/>
</dbReference>
<dbReference type="PANTHER" id="PTHR45668">
    <property type="entry name" value="SERINE/THREONINE-PROTEIN PHOSPHATASE 5-RELATED"/>
    <property type="match status" value="1"/>
</dbReference>
<sequence>MWRLANVFVAALAMRSDEKKGEMVAGSEAQDLARGSLNLQAKEIMQSMEVHALRAFDAYSSLAVMQWAVVSSFLSGIESEVLAPERSREGYSRQITATESAVLVGDLHGQLFGLLAWLGKVKESYAPQGYSLLEDSNLFFCDERLQYVFMGDYVDRGERGTETTLLVLAYKALCPTGIIILQGNHEQRQTETAYGFGHELQHKFPTKSVKVWDLFTRVFEGLPYMAVSPGNFMATHGGLSSKFVAACKGGDFSTCLTKELGDKMVWSDPATKNGFLPSRRGGGLQTYGPDVTYNFLMKNNLRAIVRGHEQVQEGHRKQTIKASCWSQPAASQQLQQQLLWQAGYTVHTVFSSPDYCGLFCVGSDRMPVNRPAWDSLQMFTFPGENNHGAILLASLTEKDADEGPKLTPLVMDPTTARATARALTDATCSRPRPSTAMPSTAMPSTAMPTAAMPSTTAAPGGIAGFFSKMFSLQQLEQLQQRKLRVLGNITCPELSAEAAESHRNFVRESLAGKDTARLAFEIRKLVDLQGEGLVCSTTAESEIAQACDAAKKDQITLAVYQELHGPDVDVVKGDMEARAHEISEEFETDFRTGEMMLRLCWLLLAAQVGAFRLSQDDGQVMMPDEDGKLEMPKETTEETTEANAEEIAEENAEDTEEDEELANLSDAGSTSPQLASTEAPAASTEVPAASTEAPAASTEAPAASTEALAASTEAPEVSTEAPAASTEAPAASTEAPGASTEAPTASTEAPTASTEAPKASTEAARSLNRSAGSLNRSAGSLNRSGRSLNRSADFNKRVLPEATAGAGDSQNPKMAELVKAAKEFMEELEQSSLRSGDTSRRLQRFVISFLQEITSLILTPEARKHGYARYVEPKSLAIIGDLHGQLFNLLAWLVQIRRKHQASSRQVHLLGRLCGPRREGSRDQRAVARL</sequence>
<feature type="region of interest" description="Disordered" evidence="4">
    <location>
        <begin position="618"/>
        <end position="794"/>
    </location>
</feature>
<keyword evidence="7" id="KW-1185">Reference proteome</keyword>